<comment type="subcellular location">
    <subcellularLocation>
        <location evidence="1">Membrane</location>
    </subcellularLocation>
</comment>
<evidence type="ECO:0000313" key="8">
    <source>
        <dbReference type="EMBL" id="CAH9058412.1"/>
    </source>
</evidence>
<feature type="transmembrane region" description="Helical" evidence="7">
    <location>
        <begin position="228"/>
        <end position="246"/>
    </location>
</feature>
<dbReference type="GO" id="GO:0009706">
    <property type="term" value="C:chloroplast inner membrane"/>
    <property type="evidence" value="ECO:0007669"/>
    <property type="project" value="TreeGrafter"/>
</dbReference>
<dbReference type="AlphaFoldDB" id="A0A9P1DXU6"/>
<comment type="similarity">
    <text evidence="2">Belongs to the TMEM14 family.</text>
</comment>
<gene>
    <name evidence="8" type="ORF">CEURO_LOCUS1248</name>
</gene>
<name>A0A9P1DXU6_CUSEU</name>
<sequence length="265" mass="28510">MAMRTRATYTPSATSRSSRSAGLLHHLPRSNRKPPPFPSISSLRLLHQFAASSSRHPHISEKFYPSSHPKVLICMSNDGRGADSSSVDDRATLSYNRSENSLSAKEKAVTGNTLSERLQETNELVGENHSSQPKRAAKIHDFCFGIPFGGFVLCGGLLGFAFSRNIVNLGNGVLYGGALLALSSISLKVWRQGKSSLPFILGQAVLAGSLLQKNMLSYSLTKKIFPTGFYAILSAAMLCFYVYVVISGGNPPPKKSKTNAAVATS</sequence>
<feature type="transmembrane region" description="Helical" evidence="7">
    <location>
        <begin position="142"/>
        <end position="161"/>
    </location>
</feature>
<dbReference type="OrthoDB" id="655183at2759"/>
<feature type="region of interest" description="Disordered" evidence="6">
    <location>
        <begin position="1"/>
        <end position="39"/>
    </location>
</feature>
<keyword evidence="5 7" id="KW-0472">Membrane</keyword>
<reference evidence="8" key="1">
    <citation type="submission" date="2022-07" db="EMBL/GenBank/DDBJ databases">
        <authorList>
            <person name="Macas J."/>
            <person name="Novak P."/>
            <person name="Neumann P."/>
        </authorList>
    </citation>
    <scope>NUCLEOTIDE SEQUENCE</scope>
</reference>
<dbReference type="Proteomes" id="UP001152484">
    <property type="component" value="Unassembled WGS sequence"/>
</dbReference>
<dbReference type="Pfam" id="PF03647">
    <property type="entry name" value="Tmemb_14"/>
    <property type="match status" value="1"/>
</dbReference>
<evidence type="ECO:0000256" key="1">
    <source>
        <dbReference type="ARBA" id="ARBA00004370"/>
    </source>
</evidence>
<keyword evidence="3 7" id="KW-0812">Transmembrane</keyword>
<dbReference type="Gene3D" id="1.10.10.1740">
    <property type="entry name" value="Transmembrane protein 14-like"/>
    <property type="match status" value="1"/>
</dbReference>
<feature type="compositionally biased region" description="Low complexity" evidence="6">
    <location>
        <begin position="1"/>
        <end position="21"/>
    </location>
</feature>
<evidence type="ECO:0000256" key="3">
    <source>
        <dbReference type="ARBA" id="ARBA00022692"/>
    </source>
</evidence>
<protein>
    <recommendedName>
        <fullName evidence="10">Protein FATTY ACID EXPORT 1, chloroplastic</fullName>
    </recommendedName>
</protein>
<evidence type="ECO:0000256" key="6">
    <source>
        <dbReference type="SAM" id="MobiDB-lite"/>
    </source>
</evidence>
<feature type="transmembrane region" description="Helical" evidence="7">
    <location>
        <begin position="173"/>
        <end position="190"/>
    </location>
</feature>
<comment type="caution">
    <text evidence="8">The sequence shown here is derived from an EMBL/GenBank/DDBJ whole genome shotgun (WGS) entry which is preliminary data.</text>
</comment>
<dbReference type="PANTHER" id="PTHR12668">
    <property type="entry name" value="TRANSMEMBRANE PROTEIN 14, 15"/>
    <property type="match status" value="1"/>
</dbReference>
<dbReference type="GO" id="GO:0015245">
    <property type="term" value="F:fatty acid transmembrane transporter activity"/>
    <property type="evidence" value="ECO:0007669"/>
    <property type="project" value="TreeGrafter"/>
</dbReference>
<organism evidence="8 9">
    <name type="scientific">Cuscuta europaea</name>
    <name type="common">European dodder</name>
    <dbReference type="NCBI Taxonomy" id="41803"/>
    <lineage>
        <taxon>Eukaryota</taxon>
        <taxon>Viridiplantae</taxon>
        <taxon>Streptophyta</taxon>
        <taxon>Embryophyta</taxon>
        <taxon>Tracheophyta</taxon>
        <taxon>Spermatophyta</taxon>
        <taxon>Magnoliopsida</taxon>
        <taxon>eudicotyledons</taxon>
        <taxon>Gunneridae</taxon>
        <taxon>Pentapetalae</taxon>
        <taxon>asterids</taxon>
        <taxon>lamiids</taxon>
        <taxon>Solanales</taxon>
        <taxon>Convolvulaceae</taxon>
        <taxon>Cuscuteae</taxon>
        <taxon>Cuscuta</taxon>
        <taxon>Cuscuta subgen. Cuscuta</taxon>
    </lineage>
</organism>
<evidence type="ECO:0000256" key="2">
    <source>
        <dbReference type="ARBA" id="ARBA00007590"/>
    </source>
</evidence>
<keyword evidence="4 7" id="KW-1133">Transmembrane helix</keyword>
<evidence type="ECO:0008006" key="10">
    <source>
        <dbReference type="Google" id="ProtNLM"/>
    </source>
</evidence>
<evidence type="ECO:0000256" key="4">
    <source>
        <dbReference type="ARBA" id="ARBA00022989"/>
    </source>
</evidence>
<dbReference type="InterPro" id="IPR005349">
    <property type="entry name" value="TMEM14"/>
</dbReference>
<evidence type="ECO:0000256" key="5">
    <source>
        <dbReference type="ARBA" id="ARBA00023136"/>
    </source>
</evidence>
<evidence type="ECO:0000313" key="9">
    <source>
        <dbReference type="Proteomes" id="UP001152484"/>
    </source>
</evidence>
<dbReference type="EMBL" id="CAMAPE010000004">
    <property type="protein sequence ID" value="CAH9058412.1"/>
    <property type="molecule type" value="Genomic_DNA"/>
</dbReference>
<dbReference type="InterPro" id="IPR044890">
    <property type="entry name" value="TMEM14_sf"/>
</dbReference>
<evidence type="ECO:0000256" key="7">
    <source>
        <dbReference type="SAM" id="Phobius"/>
    </source>
</evidence>
<accession>A0A9P1DXU6</accession>
<dbReference type="PANTHER" id="PTHR12668:SF48">
    <property type="entry name" value="PROTEIN FATTY ACID EXPORT 1, CHLOROPLASTIC"/>
    <property type="match status" value="1"/>
</dbReference>
<proteinExistence type="inferred from homology"/>
<keyword evidence="9" id="KW-1185">Reference proteome</keyword>